<dbReference type="Proteomes" id="UP001224122">
    <property type="component" value="Unassembled WGS sequence"/>
</dbReference>
<evidence type="ECO:0000259" key="3">
    <source>
        <dbReference type="PROSITE" id="PS51136"/>
    </source>
</evidence>
<dbReference type="InterPro" id="IPR036291">
    <property type="entry name" value="NAD(P)-bd_dom_sf"/>
</dbReference>
<dbReference type="EMBL" id="JAUSTW010000002">
    <property type="protein sequence ID" value="MDQ0197998.1"/>
    <property type="molecule type" value="Genomic_DNA"/>
</dbReference>
<comment type="caution">
    <text evidence="4">The sequence shown here is derived from an EMBL/GenBank/DDBJ whole genome shotgun (WGS) entry which is preliminary data.</text>
</comment>
<keyword evidence="5" id="KW-1185">Reference proteome</keyword>
<evidence type="ECO:0000256" key="1">
    <source>
        <dbReference type="ARBA" id="ARBA00010928"/>
    </source>
</evidence>
<feature type="domain" description="WAC" evidence="3">
    <location>
        <begin position="336"/>
        <end position="360"/>
    </location>
</feature>
<dbReference type="RefSeq" id="WP_307405304.1">
    <property type="nucleotide sequence ID" value="NZ_JAUSTW010000002.1"/>
</dbReference>
<comment type="similarity">
    <text evidence="1">Belongs to the Gfo/Idh/MocA family.</text>
</comment>
<gene>
    <name evidence="4" type="ORF">J2S10_001139</name>
</gene>
<evidence type="ECO:0000313" key="4">
    <source>
        <dbReference type="EMBL" id="MDQ0197998.1"/>
    </source>
</evidence>
<dbReference type="InterPro" id="IPR055170">
    <property type="entry name" value="GFO_IDH_MocA-like_dom"/>
</dbReference>
<dbReference type="SUPFAM" id="SSF55347">
    <property type="entry name" value="Glyceraldehyde-3-phosphate dehydrogenase-like, C-terminal domain"/>
    <property type="match status" value="1"/>
</dbReference>
<dbReference type="InterPro" id="IPR051317">
    <property type="entry name" value="Gfo/Idh/MocA_oxidoreduct"/>
</dbReference>
<organism evidence="4 5">
    <name type="scientific">Neobacillus ginsengisoli</name>
    <dbReference type="NCBI Taxonomy" id="904295"/>
    <lineage>
        <taxon>Bacteria</taxon>
        <taxon>Bacillati</taxon>
        <taxon>Bacillota</taxon>
        <taxon>Bacilli</taxon>
        <taxon>Bacillales</taxon>
        <taxon>Bacillaceae</taxon>
        <taxon>Neobacillus</taxon>
    </lineage>
</organism>
<dbReference type="PANTHER" id="PTHR43708:SF5">
    <property type="entry name" value="CONSERVED EXPRESSED OXIDOREDUCTASE (EUROFUNG)-RELATED"/>
    <property type="match status" value="1"/>
</dbReference>
<evidence type="ECO:0000313" key="5">
    <source>
        <dbReference type="Proteomes" id="UP001224122"/>
    </source>
</evidence>
<keyword evidence="2" id="KW-0560">Oxidoreductase</keyword>
<proteinExistence type="inferred from homology"/>
<dbReference type="PANTHER" id="PTHR43708">
    <property type="entry name" value="CONSERVED EXPRESSED OXIDOREDUCTASE (EUROFUNG)"/>
    <property type="match status" value="1"/>
</dbReference>
<accession>A0ABT9XRH3</accession>
<name>A0ABT9XRH3_9BACI</name>
<dbReference type="InterPro" id="IPR000683">
    <property type="entry name" value="Gfo/Idh/MocA-like_OxRdtase_N"/>
</dbReference>
<sequence length="360" mass="40037">MTNRNYQLVIVGYGGMGSYHAKLLKENQSINVVGTYDILEEKRAASLADGYKAYESLSAVLSDDAVDFVLIATPNDVHKEIAIAALNAKKHVICEKPVTIYSEELIEIMQAAKLNDRKFIVHQNRRWDEDFLTIKKVYDEQIIGNVFHIESRVQGANGIPGDWRHLKAYGGGMLLDWGVHLLDQLLFMVDSKIESVYANLSYILGDEVDDGFQVCITFENGCTSLVEVGTTNFIQLPRWYVKGTSGTAVIQDWDLNGKIVTQNRGADVEAPKPIKAGQGLTKTMAPPSELAVSTSALPKIETVMESFYDNVISVVEGKAEPIVKNEEVLRVLQLMETIFKSAETNEVIKDFDNITSKINL</sequence>
<dbReference type="SUPFAM" id="SSF51735">
    <property type="entry name" value="NAD(P)-binding Rossmann-fold domains"/>
    <property type="match status" value="1"/>
</dbReference>
<protein>
    <submittedName>
        <fullName evidence="4">Dehydrogenase</fullName>
    </submittedName>
</protein>
<evidence type="ECO:0000256" key="2">
    <source>
        <dbReference type="ARBA" id="ARBA00023002"/>
    </source>
</evidence>
<dbReference type="Pfam" id="PF22725">
    <property type="entry name" value="GFO_IDH_MocA_C3"/>
    <property type="match status" value="1"/>
</dbReference>
<reference evidence="4 5" key="1">
    <citation type="submission" date="2023-07" db="EMBL/GenBank/DDBJ databases">
        <title>Genomic Encyclopedia of Type Strains, Phase IV (KMG-IV): sequencing the most valuable type-strain genomes for metagenomic binning, comparative biology and taxonomic classification.</title>
        <authorList>
            <person name="Goeker M."/>
        </authorList>
    </citation>
    <scope>NUCLEOTIDE SEQUENCE [LARGE SCALE GENOMIC DNA]</scope>
    <source>
        <strain evidence="4 5">DSM 27594</strain>
    </source>
</reference>
<dbReference type="Gene3D" id="3.40.50.720">
    <property type="entry name" value="NAD(P)-binding Rossmann-like Domain"/>
    <property type="match status" value="1"/>
</dbReference>
<dbReference type="InterPro" id="IPR013136">
    <property type="entry name" value="WSTF_Acf1_Cbp146"/>
</dbReference>
<dbReference type="Pfam" id="PF01408">
    <property type="entry name" value="GFO_IDH_MocA"/>
    <property type="match status" value="1"/>
</dbReference>
<dbReference type="Gene3D" id="3.30.360.10">
    <property type="entry name" value="Dihydrodipicolinate Reductase, domain 2"/>
    <property type="match status" value="1"/>
</dbReference>
<dbReference type="PROSITE" id="PS51136">
    <property type="entry name" value="WAC"/>
    <property type="match status" value="1"/>
</dbReference>